<feature type="region of interest" description="Disordered" evidence="17">
    <location>
        <begin position="638"/>
        <end position="719"/>
    </location>
</feature>
<evidence type="ECO:0000256" key="15">
    <source>
        <dbReference type="ARBA" id="ARBA00034617"/>
    </source>
</evidence>
<evidence type="ECO:0000259" key="19">
    <source>
        <dbReference type="PROSITE" id="PS51192"/>
    </source>
</evidence>
<evidence type="ECO:0000313" key="21">
    <source>
        <dbReference type="EMBL" id="GGK43299.1"/>
    </source>
</evidence>
<keyword evidence="9" id="KW-0862">Zinc</keyword>
<dbReference type="Proteomes" id="UP000647587">
    <property type="component" value="Unassembled WGS sequence"/>
</dbReference>
<dbReference type="InterPro" id="IPR002121">
    <property type="entry name" value="HRDC_dom"/>
</dbReference>
<keyword evidence="7" id="KW-0378">Hydrolase</keyword>
<evidence type="ECO:0000256" key="5">
    <source>
        <dbReference type="ARBA" id="ARBA00022741"/>
    </source>
</evidence>
<dbReference type="GO" id="GO:0004386">
    <property type="term" value="F:helicase activity"/>
    <property type="evidence" value="ECO:0007669"/>
    <property type="project" value="UniProtKB-KW"/>
</dbReference>
<dbReference type="SMART" id="SM00956">
    <property type="entry name" value="RQC"/>
    <property type="match status" value="1"/>
</dbReference>
<dbReference type="Gene3D" id="3.40.50.300">
    <property type="entry name" value="P-loop containing nucleotide triphosphate hydrolases"/>
    <property type="match status" value="2"/>
</dbReference>
<dbReference type="SMART" id="SM00490">
    <property type="entry name" value="HELICc"/>
    <property type="match status" value="1"/>
</dbReference>
<evidence type="ECO:0000256" key="1">
    <source>
        <dbReference type="ARBA" id="ARBA00001946"/>
    </source>
</evidence>
<keyword evidence="14" id="KW-0413">Isomerase</keyword>
<dbReference type="PROSITE" id="PS51192">
    <property type="entry name" value="HELICASE_ATP_BIND_1"/>
    <property type="match status" value="1"/>
</dbReference>
<reference evidence="22" key="1">
    <citation type="journal article" date="2019" name="Int. J. Syst. Evol. Microbiol.">
        <title>The Global Catalogue of Microorganisms (GCM) 10K type strain sequencing project: providing services to taxonomists for standard genome sequencing and annotation.</title>
        <authorList>
            <consortium name="The Broad Institute Genomics Platform"/>
            <consortium name="The Broad Institute Genome Sequencing Center for Infectious Disease"/>
            <person name="Wu L."/>
            <person name="Ma J."/>
        </authorList>
    </citation>
    <scope>NUCLEOTIDE SEQUENCE [LARGE SCALE GENOMIC DNA]</scope>
    <source>
        <strain evidence="22">JCM 30331</strain>
    </source>
</reference>
<comment type="cofactor">
    <cofactor evidence="1">
        <name>Mg(2+)</name>
        <dbReference type="ChEBI" id="CHEBI:18420"/>
    </cofactor>
</comment>
<dbReference type="Gene3D" id="1.10.150.80">
    <property type="entry name" value="HRDC domain"/>
    <property type="match status" value="2"/>
</dbReference>
<evidence type="ECO:0000256" key="13">
    <source>
        <dbReference type="ARBA" id="ARBA00023204"/>
    </source>
</evidence>
<accession>A0ABQ2F359</accession>
<comment type="caution">
    <text evidence="21">The sequence shown here is derived from an EMBL/GenBank/DDBJ whole genome shotgun (WGS) entry which is preliminary data.</text>
</comment>
<keyword evidence="5" id="KW-0547">Nucleotide-binding</keyword>
<feature type="domain" description="Helicase ATP-binding" evidence="19">
    <location>
        <begin position="30"/>
        <end position="198"/>
    </location>
</feature>
<evidence type="ECO:0000256" key="7">
    <source>
        <dbReference type="ARBA" id="ARBA00022801"/>
    </source>
</evidence>
<dbReference type="InterPro" id="IPR001650">
    <property type="entry name" value="Helicase_C-like"/>
</dbReference>
<dbReference type="PROSITE" id="PS50967">
    <property type="entry name" value="HRDC"/>
    <property type="match status" value="2"/>
</dbReference>
<evidence type="ECO:0000256" key="16">
    <source>
        <dbReference type="NCBIfam" id="TIGR01389"/>
    </source>
</evidence>
<name>A0ABQ2F359_9DEIO</name>
<evidence type="ECO:0000256" key="3">
    <source>
        <dbReference type="ARBA" id="ARBA00005446"/>
    </source>
</evidence>
<dbReference type="CDD" id="cd17920">
    <property type="entry name" value="DEXHc_RecQ"/>
    <property type="match status" value="1"/>
</dbReference>
<evidence type="ECO:0000256" key="12">
    <source>
        <dbReference type="ARBA" id="ARBA00023172"/>
    </source>
</evidence>
<dbReference type="SUPFAM" id="SSF47819">
    <property type="entry name" value="HRDC-like"/>
    <property type="match status" value="2"/>
</dbReference>
<evidence type="ECO:0000313" key="22">
    <source>
        <dbReference type="Proteomes" id="UP000647587"/>
    </source>
</evidence>
<dbReference type="Pfam" id="PF00271">
    <property type="entry name" value="Helicase_C"/>
    <property type="match status" value="1"/>
</dbReference>
<dbReference type="NCBIfam" id="TIGR01389">
    <property type="entry name" value="recQ"/>
    <property type="match status" value="1"/>
</dbReference>
<evidence type="ECO:0000256" key="6">
    <source>
        <dbReference type="ARBA" id="ARBA00022763"/>
    </source>
</evidence>
<evidence type="ECO:0000256" key="4">
    <source>
        <dbReference type="ARBA" id="ARBA00022723"/>
    </source>
</evidence>
<dbReference type="PROSITE" id="PS51194">
    <property type="entry name" value="HELICASE_CTER"/>
    <property type="match status" value="1"/>
</dbReference>
<sequence length="899" mass="98335">MTGDVLPQALAILQRVWGYDHFRGNQGDIVQTVAEGKHALVLMPTGGGKSLCYQLPSLLRPGVGIVVSPLIALMKDQVDTLRQLGLRAAYLNSTLSPSASRAVEQAALTGRLDLLYIAPERLLLPRTLEFLHQTQIALFAVDEAHCVSQWGHDFRPEYQQLRVLEQQFPYVPRVALTATADDRTRADIRQVLGLRNAPEFLSSFDRPNIQYRVATKESPKQQLLEFIQTEHPGDAGVVYCLSRRSVEDTAHWLQEQALRVVAYHAGLSQEDRSVAQERFLNEEGIIVVATVAFGMGIDKPNVRFVAHLDLPKSMEGYYQETGRAGRDGLPSTAWMVYGLQDVVNVRRMLADSDAPEEVKRVEAGKLDALLTYCETATCRRQILLGYFGETSTSPCGNCDVCLNPPIVRDMTREAQMALSAAIRTGNRFGAAYLTDILLGKENDKNKRHRTLPTYGIGKNHDVKVWRSVLRQLVSLGYLTAGPYHGLMVTGKATRILKGEQPLLLREDSLLPRAAKRSREKTQAARGTIDPEHRPLFQALKTWRAERAGQLNVPPYVIFGDATLKAIAEVRPHNLRSLGKISGIGERRLSEYGQEVLRLVQTGVHEEKRRPRGTVQAHELGLAPEVAWSSVGSGESPFVGTDSLVSATGMPGSRVPQSSPAPVVRQEPEPSNTSDVPPLVETGGLDSVEGVPGVRPAQSFSAPGVLPEPSRTPPPVEEPAPAVISEVPQQPAGEVNEPQPHAAAAVALGDVRRELARETGYAAYLIFPNATLATLATRLPRKEADLVGIPGLGLKRIQAYGERILNAIALALDESADVPVQQAAPGHDLPTELPGLQNVPAILEHLANEIRSGRYQLNPSPRGTILGEFLSGNDDADVQGYHFQESEGVITLVLRLKREE</sequence>
<comment type="cofactor">
    <cofactor evidence="2">
        <name>Zn(2+)</name>
        <dbReference type="ChEBI" id="CHEBI:29105"/>
    </cofactor>
</comment>
<dbReference type="InterPro" id="IPR011545">
    <property type="entry name" value="DEAD/DEAH_box_helicase_dom"/>
</dbReference>
<evidence type="ECO:0000259" key="18">
    <source>
        <dbReference type="PROSITE" id="PS50967"/>
    </source>
</evidence>
<dbReference type="InterPro" id="IPR006293">
    <property type="entry name" value="DNA_helicase_ATP-dep_RecQ_bac"/>
</dbReference>
<dbReference type="InterPro" id="IPR036388">
    <property type="entry name" value="WH-like_DNA-bd_sf"/>
</dbReference>
<keyword evidence="4" id="KW-0479">Metal-binding</keyword>
<protein>
    <recommendedName>
        <fullName evidence="16">DNA helicase RecQ</fullName>
        <ecNumber evidence="16">5.6.2.4</ecNumber>
    </recommendedName>
</protein>
<feature type="domain" description="HRDC" evidence="18">
    <location>
        <begin position="529"/>
        <end position="609"/>
    </location>
</feature>
<dbReference type="EC" id="5.6.2.4" evidence="16"/>
<feature type="domain" description="HRDC" evidence="18">
    <location>
        <begin position="737"/>
        <end position="817"/>
    </location>
</feature>
<dbReference type="NCBIfam" id="TIGR00614">
    <property type="entry name" value="recQ_fam"/>
    <property type="match status" value="1"/>
</dbReference>
<keyword evidence="11" id="KW-0238">DNA-binding</keyword>
<dbReference type="PANTHER" id="PTHR13710:SF105">
    <property type="entry name" value="ATP-DEPENDENT DNA HELICASE Q1"/>
    <property type="match status" value="1"/>
</dbReference>
<dbReference type="SUPFAM" id="SSF52540">
    <property type="entry name" value="P-loop containing nucleoside triphosphate hydrolases"/>
    <property type="match status" value="2"/>
</dbReference>
<comment type="similarity">
    <text evidence="3">Belongs to the helicase family. RecQ subfamily.</text>
</comment>
<keyword evidence="12" id="KW-0233">DNA recombination</keyword>
<dbReference type="RefSeq" id="WP_189012183.1">
    <property type="nucleotide sequence ID" value="NZ_BMPP01000038.1"/>
</dbReference>
<dbReference type="SMART" id="SM00341">
    <property type="entry name" value="HRDC"/>
    <property type="match status" value="2"/>
</dbReference>
<evidence type="ECO:0000256" key="17">
    <source>
        <dbReference type="SAM" id="MobiDB-lite"/>
    </source>
</evidence>
<keyword evidence="22" id="KW-1185">Reference proteome</keyword>
<dbReference type="PANTHER" id="PTHR13710">
    <property type="entry name" value="DNA HELICASE RECQ FAMILY MEMBER"/>
    <property type="match status" value="1"/>
</dbReference>
<dbReference type="SMART" id="SM00487">
    <property type="entry name" value="DEXDc"/>
    <property type="match status" value="1"/>
</dbReference>
<evidence type="ECO:0000256" key="8">
    <source>
        <dbReference type="ARBA" id="ARBA00022806"/>
    </source>
</evidence>
<comment type="catalytic activity">
    <reaction evidence="15">
        <text>Couples ATP hydrolysis with the unwinding of duplex DNA by translocating in the 3'-5' direction.</text>
        <dbReference type="EC" id="5.6.2.4"/>
    </reaction>
</comment>
<dbReference type="InterPro" id="IPR032284">
    <property type="entry name" value="RecQ_Zn-bd"/>
</dbReference>
<evidence type="ECO:0000256" key="11">
    <source>
        <dbReference type="ARBA" id="ARBA00023125"/>
    </source>
</evidence>
<dbReference type="EMBL" id="BMPP01000038">
    <property type="protein sequence ID" value="GGK43299.1"/>
    <property type="molecule type" value="Genomic_DNA"/>
</dbReference>
<dbReference type="Gene3D" id="1.10.10.10">
    <property type="entry name" value="Winged helix-like DNA-binding domain superfamily/Winged helix DNA-binding domain"/>
    <property type="match status" value="1"/>
</dbReference>
<keyword evidence="6" id="KW-0227">DNA damage</keyword>
<dbReference type="Pfam" id="PF00270">
    <property type="entry name" value="DEAD"/>
    <property type="match status" value="1"/>
</dbReference>
<evidence type="ECO:0000256" key="14">
    <source>
        <dbReference type="ARBA" id="ARBA00023235"/>
    </source>
</evidence>
<dbReference type="CDD" id="cd18794">
    <property type="entry name" value="SF2_C_RecQ"/>
    <property type="match status" value="1"/>
</dbReference>
<evidence type="ECO:0000256" key="9">
    <source>
        <dbReference type="ARBA" id="ARBA00022833"/>
    </source>
</evidence>
<keyword evidence="13" id="KW-0234">DNA repair</keyword>
<keyword evidence="8 21" id="KW-0347">Helicase</keyword>
<dbReference type="Pfam" id="PF09382">
    <property type="entry name" value="RQC"/>
    <property type="match status" value="1"/>
</dbReference>
<keyword evidence="10" id="KW-0067">ATP-binding</keyword>
<gene>
    <name evidence="21" type="ORF">GCM10008955_41320</name>
</gene>
<dbReference type="InterPro" id="IPR018982">
    <property type="entry name" value="RQC_domain"/>
</dbReference>
<evidence type="ECO:0000256" key="10">
    <source>
        <dbReference type="ARBA" id="ARBA00022840"/>
    </source>
</evidence>
<dbReference type="InterPro" id="IPR014001">
    <property type="entry name" value="Helicase_ATP-bd"/>
</dbReference>
<dbReference type="InterPro" id="IPR027417">
    <property type="entry name" value="P-loop_NTPase"/>
</dbReference>
<evidence type="ECO:0000256" key="2">
    <source>
        <dbReference type="ARBA" id="ARBA00001947"/>
    </source>
</evidence>
<dbReference type="Pfam" id="PF16124">
    <property type="entry name" value="RecQ_Zn_bind"/>
    <property type="match status" value="1"/>
</dbReference>
<proteinExistence type="inferred from homology"/>
<organism evidence="21 22">
    <name type="scientific">Deinococcus malanensis</name>
    <dbReference type="NCBI Taxonomy" id="1706855"/>
    <lineage>
        <taxon>Bacteria</taxon>
        <taxon>Thermotogati</taxon>
        <taxon>Deinococcota</taxon>
        <taxon>Deinococci</taxon>
        <taxon>Deinococcales</taxon>
        <taxon>Deinococcaceae</taxon>
        <taxon>Deinococcus</taxon>
    </lineage>
</organism>
<dbReference type="InterPro" id="IPR044876">
    <property type="entry name" value="HRDC_dom_sf"/>
</dbReference>
<evidence type="ECO:0000259" key="20">
    <source>
        <dbReference type="PROSITE" id="PS51194"/>
    </source>
</evidence>
<feature type="domain" description="Helicase C-terminal" evidence="20">
    <location>
        <begin position="219"/>
        <end position="369"/>
    </location>
</feature>
<dbReference type="Pfam" id="PF00570">
    <property type="entry name" value="HRDC"/>
    <property type="match status" value="2"/>
</dbReference>
<dbReference type="InterPro" id="IPR010997">
    <property type="entry name" value="HRDC-like_sf"/>
</dbReference>
<dbReference type="InterPro" id="IPR004589">
    <property type="entry name" value="DNA_helicase_ATP-dep_RecQ"/>
</dbReference>